<dbReference type="Proteomes" id="UP001249851">
    <property type="component" value="Unassembled WGS sequence"/>
</dbReference>
<name>A0AAD9UT47_ACRCE</name>
<evidence type="ECO:0000313" key="3">
    <source>
        <dbReference type="Proteomes" id="UP001249851"/>
    </source>
</evidence>
<keyword evidence="3" id="KW-1185">Reference proteome</keyword>
<protein>
    <submittedName>
        <fullName evidence="2">Uncharacterized protein</fullName>
    </submittedName>
</protein>
<feature type="compositionally biased region" description="Low complexity" evidence="1">
    <location>
        <begin position="74"/>
        <end position="87"/>
    </location>
</feature>
<sequence>MTVIGVEEALHGPSNCSGPPLTGYMAMRLREKQPDNKKITRLDILDNPALPHTNLHGAVHEMGNLHQKSKDQQNSHPSSSNLLPSQQTARHEMLPVDNSL</sequence>
<reference evidence="2" key="1">
    <citation type="journal article" date="2023" name="G3 (Bethesda)">
        <title>Whole genome assembly and annotation of the endangered Caribbean coral Acropora cervicornis.</title>
        <authorList>
            <person name="Selwyn J.D."/>
            <person name="Vollmer S.V."/>
        </authorList>
    </citation>
    <scope>NUCLEOTIDE SEQUENCE</scope>
    <source>
        <strain evidence="2">K2</strain>
    </source>
</reference>
<evidence type="ECO:0000256" key="1">
    <source>
        <dbReference type="SAM" id="MobiDB-lite"/>
    </source>
</evidence>
<dbReference type="EMBL" id="JARQWQ010000140">
    <property type="protein sequence ID" value="KAK2548717.1"/>
    <property type="molecule type" value="Genomic_DNA"/>
</dbReference>
<proteinExistence type="predicted"/>
<dbReference type="AlphaFoldDB" id="A0AAD9UT47"/>
<accession>A0AAD9UT47</accession>
<evidence type="ECO:0000313" key="2">
    <source>
        <dbReference type="EMBL" id="KAK2548717.1"/>
    </source>
</evidence>
<organism evidence="2 3">
    <name type="scientific">Acropora cervicornis</name>
    <name type="common">Staghorn coral</name>
    <dbReference type="NCBI Taxonomy" id="6130"/>
    <lineage>
        <taxon>Eukaryota</taxon>
        <taxon>Metazoa</taxon>
        <taxon>Cnidaria</taxon>
        <taxon>Anthozoa</taxon>
        <taxon>Hexacorallia</taxon>
        <taxon>Scleractinia</taxon>
        <taxon>Astrocoeniina</taxon>
        <taxon>Acroporidae</taxon>
        <taxon>Acropora</taxon>
    </lineage>
</organism>
<gene>
    <name evidence="2" type="ORF">P5673_031075</name>
</gene>
<reference evidence="2" key="2">
    <citation type="journal article" date="2023" name="Science">
        <title>Genomic signatures of disease resistance in endangered staghorn corals.</title>
        <authorList>
            <person name="Vollmer S.V."/>
            <person name="Selwyn J.D."/>
            <person name="Despard B.A."/>
            <person name="Roesel C.L."/>
        </authorList>
    </citation>
    <scope>NUCLEOTIDE SEQUENCE</scope>
    <source>
        <strain evidence="2">K2</strain>
    </source>
</reference>
<feature type="region of interest" description="Disordered" evidence="1">
    <location>
        <begin position="49"/>
        <end position="100"/>
    </location>
</feature>
<comment type="caution">
    <text evidence="2">The sequence shown here is derived from an EMBL/GenBank/DDBJ whole genome shotgun (WGS) entry which is preliminary data.</text>
</comment>